<proteinExistence type="inferred from homology"/>
<protein>
    <recommendedName>
        <fullName evidence="4">Ubiquitin-like protease family profile domain-containing protein</fullName>
    </recommendedName>
</protein>
<evidence type="ECO:0000256" key="3">
    <source>
        <dbReference type="ARBA" id="ARBA00022801"/>
    </source>
</evidence>
<evidence type="ECO:0000256" key="2">
    <source>
        <dbReference type="ARBA" id="ARBA00022670"/>
    </source>
</evidence>
<dbReference type="PANTHER" id="PTHR47764">
    <property type="entry name" value="UBIQUITIN-LIKE-SPECIFIC PROTEASE 2B-RELATED"/>
    <property type="match status" value="1"/>
</dbReference>
<organism evidence="5 6">
    <name type="scientific">Aphanomyces astaci</name>
    <name type="common">Crayfish plague agent</name>
    <dbReference type="NCBI Taxonomy" id="112090"/>
    <lineage>
        <taxon>Eukaryota</taxon>
        <taxon>Sar</taxon>
        <taxon>Stramenopiles</taxon>
        <taxon>Oomycota</taxon>
        <taxon>Saprolegniomycetes</taxon>
        <taxon>Saprolegniales</taxon>
        <taxon>Verrucalvaceae</taxon>
        <taxon>Aphanomyces</taxon>
    </lineage>
</organism>
<name>A0A397E071_APHAT</name>
<dbReference type="VEuPathDB" id="FungiDB:H257_13425"/>
<comment type="caution">
    <text evidence="5">The sequence shown here is derived from an EMBL/GenBank/DDBJ whole genome shotgun (WGS) entry which is preliminary data.</text>
</comment>
<dbReference type="PROSITE" id="PS50600">
    <property type="entry name" value="ULP_PROTEASE"/>
    <property type="match status" value="1"/>
</dbReference>
<gene>
    <name evidence="5" type="ORF">DYB38_008823</name>
</gene>
<accession>A0A397E071</accession>
<dbReference type="Gene3D" id="1.10.418.20">
    <property type="match status" value="1"/>
</dbReference>
<comment type="similarity">
    <text evidence="1">Belongs to the peptidase C48 family.</text>
</comment>
<sequence>RAPSFFVVVLKSDQFVVVQPVSSDTSAASVERLRETLQRPWRDLCDTEYAKYNNMLLETTNTKKAHRVASPIVLVYPLPPHVTDVISITQTDLDRLQPAEYLNDNLVDYYFKMHWSLAVVLYPKHFTSGIQDAAILTEKLRGPQQSNGFDCGVYMLLAAQHMLRTFLALKEAGVEFPDVQDLLNVDAFTQVDADNARRSMLRHLEQNAAEYARLMDAE</sequence>
<reference evidence="5 6" key="1">
    <citation type="submission" date="2018-08" db="EMBL/GenBank/DDBJ databases">
        <title>Aphanomyces genome sequencing and annotation.</title>
        <authorList>
            <person name="Minardi D."/>
            <person name="Oidtmann B."/>
            <person name="Van Der Giezen M."/>
            <person name="Studholme D.J."/>
        </authorList>
    </citation>
    <scope>NUCLEOTIDE SEQUENCE [LARGE SCALE GENOMIC DNA]</scope>
    <source>
        <strain evidence="5 6">SA</strain>
    </source>
</reference>
<keyword evidence="2" id="KW-0645">Protease</keyword>
<dbReference type="EMBL" id="QUTC01003378">
    <property type="protein sequence ID" value="RHY70337.1"/>
    <property type="molecule type" value="Genomic_DNA"/>
</dbReference>
<dbReference type="InterPro" id="IPR038765">
    <property type="entry name" value="Papain-like_cys_pep_sf"/>
</dbReference>
<dbReference type="SUPFAM" id="SSF54001">
    <property type="entry name" value="Cysteine proteinases"/>
    <property type="match status" value="1"/>
</dbReference>
<evidence type="ECO:0000256" key="1">
    <source>
        <dbReference type="ARBA" id="ARBA00005234"/>
    </source>
</evidence>
<dbReference type="Proteomes" id="UP000265716">
    <property type="component" value="Unassembled WGS sequence"/>
</dbReference>
<dbReference type="PANTHER" id="PTHR47764:SF2">
    <property type="entry name" value="UBIQUITIN-LIKE PROTEASE FAMILY PROFILE DOMAIN-CONTAINING PROTEIN"/>
    <property type="match status" value="1"/>
</dbReference>
<feature type="non-terminal residue" evidence="5">
    <location>
        <position position="1"/>
    </location>
</feature>
<dbReference type="GO" id="GO:0006508">
    <property type="term" value="P:proteolysis"/>
    <property type="evidence" value="ECO:0007669"/>
    <property type="project" value="UniProtKB-KW"/>
</dbReference>
<dbReference type="GO" id="GO:0008234">
    <property type="term" value="F:cysteine-type peptidase activity"/>
    <property type="evidence" value="ECO:0007669"/>
    <property type="project" value="InterPro"/>
</dbReference>
<feature type="domain" description="Ubiquitin-like protease family profile" evidence="4">
    <location>
        <begin position="1"/>
        <end position="162"/>
    </location>
</feature>
<evidence type="ECO:0000259" key="4">
    <source>
        <dbReference type="PROSITE" id="PS50600"/>
    </source>
</evidence>
<dbReference type="AlphaFoldDB" id="A0A397E071"/>
<dbReference type="InterPro" id="IPR003653">
    <property type="entry name" value="Peptidase_C48_C"/>
</dbReference>
<evidence type="ECO:0000313" key="5">
    <source>
        <dbReference type="EMBL" id="RHY70337.1"/>
    </source>
</evidence>
<keyword evidence="3" id="KW-0378">Hydrolase</keyword>
<evidence type="ECO:0000313" key="6">
    <source>
        <dbReference type="Proteomes" id="UP000265716"/>
    </source>
</evidence>